<dbReference type="InterPro" id="IPR003661">
    <property type="entry name" value="HisK_dim/P_dom"/>
</dbReference>
<feature type="coiled-coil region" evidence="6">
    <location>
        <begin position="150"/>
        <end position="179"/>
    </location>
</feature>
<evidence type="ECO:0000256" key="4">
    <source>
        <dbReference type="ARBA" id="ARBA00022679"/>
    </source>
</evidence>
<evidence type="ECO:0000313" key="9">
    <source>
        <dbReference type="Proteomes" id="UP001164459"/>
    </source>
</evidence>
<dbReference type="InterPro" id="IPR005467">
    <property type="entry name" value="His_kinase_dom"/>
</dbReference>
<dbReference type="Pfam" id="PF00512">
    <property type="entry name" value="HisKA"/>
    <property type="match status" value="1"/>
</dbReference>
<dbReference type="Proteomes" id="UP001164459">
    <property type="component" value="Chromosome"/>
</dbReference>
<reference evidence="8" key="1">
    <citation type="submission" date="2022-11" db="EMBL/GenBank/DDBJ databases">
        <title>Minimal conservation of predation-associated metabolite biosynthetic gene clusters underscores biosynthetic potential of Myxococcota including descriptions for ten novel species: Archangium lansinium sp. nov., Myxococcus landrumus sp. nov., Nannocystis bai.</title>
        <authorList>
            <person name="Ahearne A."/>
            <person name="Stevens C."/>
            <person name="Dowd S."/>
        </authorList>
    </citation>
    <scope>NUCLEOTIDE SEQUENCE</scope>
    <source>
        <strain evidence="8">Fl3</strain>
    </source>
</reference>
<dbReference type="Pfam" id="PF01590">
    <property type="entry name" value="GAF"/>
    <property type="match status" value="1"/>
</dbReference>
<dbReference type="CDD" id="cd00082">
    <property type="entry name" value="HisKA"/>
    <property type="match status" value="1"/>
</dbReference>
<dbReference type="SUPFAM" id="SSF47384">
    <property type="entry name" value="Homodimeric domain of signal transducing histidine kinase"/>
    <property type="match status" value="1"/>
</dbReference>
<dbReference type="InterPro" id="IPR036890">
    <property type="entry name" value="HATPase_C_sf"/>
</dbReference>
<evidence type="ECO:0000259" key="7">
    <source>
        <dbReference type="PROSITE" id="PS50109"/>
    </source>
</evidence>
<sequence>MELVVSSELEAQRSVAPERAPVGSAREQAFVDLTRLAATLLGAPIVLLALADDGSSRFEAGVGLDVADAAHYLSFCTSVLERVEPLEHGDLAGDPRFAAHPLVAAGPRLRALAAAPLPGEGGRALGVLCVLDVVPRRFGEDQRRGLQALARQAAARLELDRRERELAEQRADLARARDEAVTFARAKDVFLANMGHELRTPLNAILGCAELLREEATAAGLGRLLPDIQTVDRSGRHLVAVIDDILDLARLDAGVPQLRREPVAVAPLAEEMEAAVRSQLRGKPLRWRLALESGLGDITTDATKLRQILLNLLSNAIKFTARGEVELAVRVAREGDREFLAFRVADTGIGIAADKLSLLFREFSQVHDPRHGYGGTGLGLAISRRFARLLGGDILVDSELGRGSRFTLLLPRGESPHEAPPRRD</sequence>
<dbReference type="PRINTS" id="PR00344">
    <property type="entry name" value="BCTRLSENSOR"/>
</dbReference>
<dbReference type="Gene3D" id="3.30.565.10">
    <property type="entry name" value="Histidine kinase-like ATPase, C-terminal domain"/>
    <property type="match status" value="1"/>
</dbReference>
<dbReference type="InterPro" id="IPR036097">
    <property type="entry name" value="HisK_dim/P_sf"/>
</dbReference>
<keyword evidence="4" id="KW-0808">Transferase</keyword>
<dbReference type="Pfam" id="PF02518">
    <property type="entry name" value="HATPase_c"/>
    <property type="match status" value="1"/>
</dbReference>
<dbReference type="GO" id="GO:0005524">
    <property type="term" value="F:ATP binding"/>
    <property type="evidence" value="ECO:0007669"/>
    <property type="project" value="UniProtKB-KW"/>
</dbReference>
<accession>A0ABY7HJG3</accession>
<dbReference type="PANTHER" id="PTHR43047">
    <property type="entry name" value="TWO-COMPONENT HISTIDINE PROTEIN KINASE"/>
    <property type="match status" value="1"/>
</dbReference>
<keyword evidence="6" id="KW-0175">Coiled coil</keyword>
<evidence type="ECO:0000256" key="6">
    <source>
        <dbReference type="SAM" id="Coils"/>
    </source>
</evidence>
<dbReference type="InterPro" id="IPR003018">
    <property type="entry name" value="GAF"/>
</dbReference>
<name>A0ABY7HJG3_9BACT</name>
<dbReference type="SUPFAM" id="SSF55874">
    <property type="entry name" value="ATPase domain of HSP90 chaperone/DNA topoisomerase II/histidine kinase"/>
    <property type="match status" value="1"/>
</dbReference>
<keyword evidence="5" id="KW-0418">Kinase</keyword>
<dbReference type="PROSITE" id="PS50109">
    <property type="entry name" value="HIS_KIN"/>
    <property type="match status" value="1"/>
</dbReference>
<dbReference type="Gene3D" id="1.10.287.130">
    <property type="match status" value="1"/>
</dbReference>
<dbReference type="InterPro" id="IPR003594">
    <property type="entry name" value="HATPase_dom"/>
</dbReference>
<dbReference type="PANTHER" id="PTHR43047:SF63">
    <property type="entry name" value="HISTIDINE KINASE"/>
    <property type="match status" value="1"/>
</dbReference>
<protein>
    <recommendedName>
        <fullName evidence="2">histidine kinase</fullName>
        <ecNumber evidence="2">2.7.13.3</ecNumber>
    </recommendedName>
</protein>
<dbReference type="Gene3D" id="3.30.450.40">
    <property type="match status" value="1"/>
</dbReference>
<dbReference type="SMART" id="SM00387">
    <property type="entry name" value="HATPase_c"/>
    <property type="match status" value="1"/>
</dbReference>
<proteinExistence type="predicted"/>
<dbReference type="SUPFAM" id="SSF55781">
    <property type="entry name" value="GAF domain-like"/>
    <property type="match status" value="1"/>
</dbReference>
<evidence type="ECO:0000256" key="1">
    <source>
        <dbReference type="ARBA" id="ARBA00000085"/>
    </source>
</evidence>
<dbReference type="SMART" id="SM00065">
    <property type="entry name" value="GAF"/>
    <property type="match status" value="1"/>
</dbReference>
<keyword evidence="8" id="KW-0067">ATP-binding</keyword>
<evidence type="ECO:0000256" key="3">
    <source>
        <dbReference type="ARBA" id="ARBA00022553"/>
    </source>
</evidence>
<comment type="catalytic activity">
    <reaction evidence="1">
        <text>ATP + protein L-histidine = ADP + protein N-phospho-L-histidine.</text>
        <dbReference type="EC" id="2.7.13.3"/>
    </reaction>
</comment>
<gene>
    <name evidence="8" type="ORF">O0S08_25415</name>
</gene>
<dbReference type="EC" id="2.7.13.3" evidence="2"/>
<dbReference type="RefSeq" id="WP_269041838.1">
    <property type="nucleotide sequence ID" value="NZ_CP114040.1"/>
</dbReference>
<dbReference type="InterPro" id="IPR029016">
    <property type="entry name" value="GAF-like_dom_sf"/>
</dbReference>
<dbReference type="SMART" id="SM00388">
    <property type="entry name" value="HisKA"/>
    <property type="match status" value="1"/>
</dbReference>
<evidence type="ECO:0000256" key="5">
    <source>
        <dbReference type="ARBA" id="ARBA00022777"/>
    </source>
</evidence>
<evidence type="ECO:0000256" key="2">
    <source>
        <dbReference type="ARBA" id="ARBA00012438"/>
    </source>
</evidence>
<dbReference type="EMBL" id="CP114040">
    <property type="protein sequence ID" value="WAS99478.1"/>
    <property type="molecule type" value="Genomic_DNA"/>
</dbReference>
<keyword evidence="3" id="KW-0597">Phosphoprotein</keyword>
<organism evidence="8 9">
    <name type="scientific">Nannocystis punicea</name>
    <dbReference type="NCBI Taxonomy" id="2995304"/>
    <lineage>
        <taxon>Bacteria</taxon>
        <taxon>Pseudomonadati</taxon>
        <taxon>Myxococcota</taxon>
        <taxon>Polyangia</taxon>
        <taxon>Nannocystales</taxon>
        <taxon>Nannocystaceae</taxon>
        <taxon>Nannocystis</taxon>
    </lineage>
</organism>
<keyword evidence="8" id="KW-0547">Nucleotide-binding</keyword>
<evidence type="ECO:0000313" key="8">
    <source>
        <dbReference type="EMBL" id="WAS99478.1"/>
    </source>
</evidence>
<feature type="domain" description="Histidine kinase" evidence="7">
    <location>
        <begin position="193"/>
        <end position="414"/>
    </location>
</feature>
<keyword evidence="9" id="KW-1185">Reference proteome</keyword>
<dbReference type="CDD" id="cd16922">
    <property type="entry name" value="HATPase_EvgS-ArcB-TorS-like"/>
    <property type="match status" value="1"/>
</dbReference>
<dbReference type="InterPro" id="IPR004358">
    <property type="entry name" value="Sig_transdc_His_kin-like_C"/>
</dbReference>